<dbReference type="AlphaFoldDB" id="A0A4P9YX32"/>
<dbReference type="Pfam" id="PF13959">
    <property type="entry name" value="CTE_SPB4"/>
    <property type="match status" value="1"/>
</dbReference>
<evidence type="ECO:0000256" key="3">
    <source>
        <dbReference type="SAM" id="MobiDB-lite"/>
    </source>
</evidence>
<sequence length="126" mass="14822">MRVRKVPMIRHPYVLADLSLAKQSADDEEEENEEENEEDRMAELRRLVAKDRDLYERGIRAFVSYVRSYTKHEATYIFRIKDLNLCQVAMSYALLKMPKMPELKDKDTSEFVAFDVNVDAIPFADK</sequence>
<evidence type="ECO:0000313" key="6">
    <source>
        <dbReference type="Proteomes" id="UP000278143"/>
    </source>
</evidence>
<proteinExistence type="predicted"/>
<keyword evidence="2" id="KW-0067">ATP-binding</keyword>
<keyword evidence="6" id="KW-1185">Reference proteome</keyword>
<dbReference type="InterPro" id="IPR025313">
    <property type="entry name" value="SPB4-like_CTE"/>
</dbReference>
<feature type="domain" description="ATP-dependent rRNA helicase SPB4-like C-terminal extension" evidence="4">
    <location>
        <begin position="39"/>
        <end position="102"/>
    </location>
</feature>
<evidence type="ECO:0000313" key="5">
    <source>
        <dbReference type="EMBL" id="RKP24448.1"/>
    </source>
</evidence>
<evidence type="ECO:0000256" key="1">
    <source>
        <dbReference type="ARBA" id="ARBA00022801"/>
    </source>
</evidence>
<dbReference type="SMART" id="SM01178">
    <property type="entry name" value="DUF4217"/>
    <property type="match status" value="1"/>
</dbReference>
<feature type="compositionally biased region" description="Acidic residues" evidence="3">
    <location>
        <begin position="26"/>
        <end position="38"/>
    </location>
</feature>
<evidence type="ECO:0000256" key="2">
    <source>
        <dbReference type="ARBA" id="ARBA00022806"/>
    </source>
</evidence>
<keyword evidence="2" id="KW-0347">Helicase</keyword>
<keyword evidence="2" id="KW-0547">Nucleotide-binding</keyword>
<dbReference type="GO" id="GO:0016787">
    <property type="term" value="F:hydrolase activity"/>
    <property type="evidence" value="ECO:0007669"/>
    <property type="project" value="UniProtKB-KW"/>
</dbReference>
<name>A0A4P9YX32_9FUNG</name>
<keyword evidence="1" id="KW-0378">Hydrolase</keyword>
<reference evidence="6" key="1">
    <citation type="journal article" date="2018" name="Nat. Microbiol.">
        <title>Leveraging single-cell genomics to expand the fungal tree of life.</title>
        <authorList>
            <person name="Ahrendt S.R."/>
            <person name="Quandt C.A."/>
            <person name="Ciobanu D."/>
            <person name="Clum A."/>
            <person name="Salamov A."/>
            <person name="Andreopoulos B."/>
            <person name="Cheng J.F."/>
            <person name="Woyke T."/>
            <person name="Pelin A."/>
            <person name="Henrissat B."/>
            <person name="Reynolds N.K."/>
            <person name="Benny G.L."/>
            <person name="Smith M.E."/>
            <person name="James T.Y."/>
            <person name="Grigoriev I.V."/>
        </authorList>
    </citation>
    <scope>NUCLEOTIDE SEQUENCE [LARGE SCALE GENOMIC DNA]</scope>
    <source>
        <strain evidence="6">Benny S71-1</strain>
    </source>
</reference>
<dbReference type="OrthoDB" id="7396459at2759"/>
<accession>A0A4P9YX32</accession>
<evidence type="ECO:0000259" key="4">
    <source>
        <dbReference type="SMART" id="SM01178"/>
    </source>
</evidence>
<feature type="non-terminal residue" evidence="5">
    <location>
        <position position="126"/>
    </location>
</feature>
<dbReference type="EMBL" id="KZ990221">
    <property type="protein sequence ID" value="RKP24448.1"/>
    <property type="molecule type" value="Genomic_DNA"/>
</dbReference>
<protein>
    <recommendedName>
        <fullName evidence="4">ATP-dependent rRNA helicase SPB4-like C-terminal extension domain-containing protein</fullName>
    </recommendedName>
</protein>
<organism evidence="5 6">
    <name type="scientific">Syncephalis pseudoplumigaleata</name>
    <dbReference type="NCBI Taxonomy" id="1712513"/>
    <lineage>
        <taxon>Eukaryota</taxon>
        <taxon>Fungi</taxon>
        <taxon>Fungi incertae sedis</taxon>
        <taxon>Zoopagomycota</taxon>
        <taxon>Zoopagomycotina</taxon>
        <taxon>Zoopagomycetes</taxon>
        <taxon>Zoopagales</taxon>
        <taxon>Piptocephalidaceae</taxon>
        <taxon>Syncephalis</taxon>
    </lineage>
</organism>
<dbReference type="Proteomes" id="UP000278143">
    <property type="component" value="Unassembled WGS sequence"/>
</dbReference>
<gene>
    <name evidence="5" type="ORF">SYNPS1DRAFT_7533</name>
</gene>
<dbReference type="GO" id="GO:0004386">
    <property type="term" value="F:helicase activity"/>
    <property type="evidence" value="ECO:0007669"/>
    <property type="project" value="UniProtKB-KW"/>
</dbReference>
<feature type="region of interest" description="Disordered" evidence="3">
    <location>
        <begin position="21"/>
        <end position="40"/>
    </location>
</feature>